<dbReference type="InterPro" id="IPR051179">
    <property type="entry name" value="WD_repeat_multifunction"/>
</dbReference>
<dbReference type="InterPro" id="IPR015943">
    <property type="entry name" value="WD40/YVTN_repeat-like_dom_sf"/>
</dbReference>
<dbReference type="Proteomes" id="UP000242942">
    <property type="component" value="Chromosome 6"/>
</dbReference>
<dbReference type="InterPro" id="IPR036322">
    <property type="entry name" value="WD40_repeat_dom_sf"/>
</dbReference>
<keyword evidence="1" id="KW-0853">WD repeat</keyword>
<dbReference type="OrthoDB" id="10261640at2759"/>
<dbReference type="SUPFAM" id="SSF50978">
    <property type="entry name" value="WD40 repeat-like"/>
    <property type="match status" value="1"/>
</dbReference>
<dbReference type="PANTHER" id="PTHR19857">
    <property type="entry name" value="MITOCHONDRIAL DIVISION PROTEIN 1-RELATED"/>
    <property type="match status" value="1"/>
</dbReference>
<evidence type="ECO:0000256" key="2">
    <source>
        <dbReference type="ARBA" id="ARBA00022737"/>
    </source>
</evidence>
<evidence type="ECO:0000313" key="3">
    <source>
        <dbReference type="EMBL" id="SCP03922.1"/>
    </source>
</evidence>
<dbReference type="VEuPathDB" id="PlasmoDB:POWCR01_060017000"/>
<dbReference type="AlphaFoldDB" id="A0A1D3TG45"/>
<dbReference type="InterPro" id="IPR001680">
    <property type="entry name" value="WD40_rpt"/>
</dbReference>
<keyword evidence="2" id="KW-0677">Repeat</keyword>
<reference evidence="3 4" key="1">
    <citation type="submission" date="2016-06" db="EMBL/GenBank/DDBJ databases">
        <authorList>
            <consortium name="Pathogen Informatics"/>
        </authorList>
    </citation>
    <scope>NUCLEOTIDE SEQUENCE [LARGE SCALE GENOMIC DNA]</scope>
    <source>
        <strain evidence="3">PocGH01</strain>
    </source>
</reference>
<gene>
    <name evidence="3" type="primary">PocGH01_06022200</name>
    <name evidence="3" type="ORF">POCGH01_06022200</name>
</gene>
<dbReference type="VEuPathDB" id="PlasmoDB:PocGH01_06022200"/>
<evidence type="ECO:0000256" key="1">
    <source>
        <dbReference type="ARBA" id="ARBA00022574"/>
    </source>
</evidence>
<dbReference type="SUPFAM" id="SSF117289">
    <property type="entry name" value="Nucleoporin domain"/>
    <property type="match status" value="1"/>
</dbReference>
<proteinExistence type="predicted"/>
<protein>
    <submittedName>
        <fullName evidence="3">WD repeat-containing protein, putative</fullName>
    </submittedName>
</protein>
<dbReference type="PANTHER" id="PTHR19857:SF8">
    <property type="entry name" value="ANGIO-ASSOCIATED MIGRATORY CELL PROTEIN"/>
    <property type="match status" value="1"/>
</dbReference>
<dbReference type="Gene3D" id="2.130.10.10">
    <property type="entry name" value="YVTN repeat-like/Quinoprotein amine dehydrogenase"/>
    <property type="match status" value="1"/>
</dbReference>
<name>A0A1D3TG45_PLAOA</name>
<sequence>MHRMNEVADEDVIYEDIQDKADIIDISSDEEEEFSDSAEEIKKEVDELVKYKKKKISYYKRFYTNKSIYCVNSHKKWIYFGSINNKCYLYDDFDKDIKKFASNISSSVGELLPTGESINLQGLKQQKYSDTVTNIIFSRTHKYVALSIYNGDIYVYENNNMNSSEILSYEINNIKQNINNSNSLIHIYQWNVDRGNMQEEQIIDDMKFVNILSMNNSGSKMDIEYFMFCPYNENIILSIYLNSPNIYIWNVLEETPINITHTVNIPTFLNICNYGNSFYIIVGFHGGETIVYDYDIYNLKRKNENKKGEKNQKLEHREGMDRGNDISYIDSSNDILCIDNSISNEIYVATHKNIIRMYNLKSNSVIATFANLHSDLVDYCLVNNKKNNLFASSSLDNKIVLFDMQSKKHINQFHVNYHFGEIYTGEENSPGSVVTKMEKGINFLKWINANILLFSSLNGNIYIYDIRLRKCVHQFYCHTDTIFNVHVSLHLYEQKQVLSILTASDDNSSNLHFLDLTPLI</sequence>
<dbReference type="EMBL" id="LT594587">
    <property type="protein sequence ID" value="SCP03922.1"/>
    <property type="molecule type" value="Genomic_DNA"/>
</dbReference>
<organism evidence="3 4">
    <name type="scientific">Plasmodium ovale</name>
    <name type="common">malaria parasite P. ovale</name>
    <dbReference type="NCBI Taxonomy" id="36330"/>
    <lineage>
        <taxon>Eukaryota</taxon>
        <taxon>Sar</taxon>
        <taxon>Alveolata</taxon>
        <taxon>Apicomplexa</taxon>
        <taxon>Aconoidasida</taxon>
        <taxon>Haemosporida</taxon>
        <taxon>Plasmodiidae</taxon>
        <taxon>Plasmodium</taxon>
        <taxon>Plasmodium (Plasmodium)</taxon>
    </lineage>
</organism>
<dbReference type="SMART" id="SM00320">
    <property type="entry name" value="WD40"/>
    <property type="match status" value="6"/>
</dbReference>
<accession>A0A1D3TG45</accession>
<evidence type="ECO:0000313" key="4">
    <source>
        <dbReference type="Proteomes" id="UP000242942"/>
    </source>
</evidence>
<keyword evidence="4" id="KW-1185">Reference proteome</keyword>